<feature type="transmembrane region" description="Helical" evidence="5">
    <location>
        <begin position="188"/>
        <end position="208"/>
    </location>
</feature>
<dbReference type="InterPro" id="IPR011701">
    <property type="entry name" value="MFS"/>
</dbReference>
<feature type="transmembrane region" description="Helical" evidence="5">
    <location>
        <begin position="328"/>
        <end position="346"/>
    </location>
</feature>
<feature type="transmembrane region" description="Helical" evidence="5">
    <location>
        <begin position="417"/>
        <end position="436"/>
    </location>
</feature>
<feature type="transmembrane region" description="Helical" evidence="5">
    <location>
        <begin position="352"/>
        <end position="374"/>
    </location>
</feature>
<comment type="subcellular location">
    <subcellularLocation>
        <location evidence="1">Cell membrane</location>
        <topology evidence="1">Multi-pass membrane protein</topology>
    </subcellularLocation>
</comment>
<dbReference type="Proteomes" id="UP000825228">
    <property type="component" value="Unassembled WGS sequence"/>
</dbReference>
<evidence type="ECO:0000256" key="3">
    <source>
        <dbReference type="ARBA" id="ARBA00022989"/>
    </source>
</evidence>
<keyword evidence="8" id="KW-1185">Reference proteome</keyword>
<feature type="transmembrane region" description="Helical" evidence="5">
    <location>
        <begin position="129"/>
        <end position="152"/>
    </location>
</feature>
<dbReference type="EMBL" id="JABUBU010000021">
    <property type="protein sequence ID" value="MBY6368228.1"/>
    <property type="molecule type" value="Genomic_DNA"/>
</dbReference>
<feature type="transmembrane region" description="Helical" evidence="5">
    <location>
        <begin position="73"/>
        <end position="92"/>
    </location>
</feature>
<evidence type="ECO:0000259" key="6">
    <source>
        <dbReference type="PROSITE" id="PS50850"/>
    </source>
</evidence>
<dbReference type="Pfam" id="PF07690">
    <property type="entry name" value="MFS_1"/>
    <property type="match status" value="1"/>
</dbReference>
<evidence type="ECO:0000256" key="1">
    <source>
        <dbReference type="ARBA" id="ARBA00004651"/>
    </source>
</evidence>
<reference evidence="7 8" key="1">
    <citation type="submission" date="2020-06" db="EMBL/GenBank/DDBJ databases">
        <title>Taxonomy, biology and ecology of Rhodococcus bacteria occurring in California pistachio and other woody hosts as revealed by genome sequence analyses.</title>
        <authorList>
            <person name="Gai Y."/>
            <person name="Riely B."/>
        </authorList>
    </citation>
    <scope>NUCLEOTIDE SEQUENCE [LARGE SCALE GENOMIC DNA]</scope>
    <source>
        <strain evidence="7 8">BP-281</strain>
    </source>
</reference>
<proteinExistence type="predicted"/>
<feature type="transmembrane region" description="Helical" evidence="5">
    <location>
        <begin position="29"/>
        <end position="53"/>
    </location>
</feature>
<evidence type="ECO:0000256" key="5">
    <source>
        <dbReference type="SAM" id="Phobius"/>
    </source>
</evidence>
<evidence type="ECO:0000313" key="8">
    <source>
        <dbReference type="Proteomes" id="UP000825228"/>
    </source>
</evidence>
<dbReference type="PANTHER" id="PTHR23508">
    <property type="entry name" value="CARBOXYLIC ACID TRANSPORTER PROTEIN HOMOLOG"/>
    <property type="match status" value="1"/>
</dbReference>
<feature type="transmembrane region" description="Helical" evidence="5">
    <location>
        <begin position="297"/>
        <end position="316"/>
    </location>
</feature>
<feature type="domain" description="Major facilitator superfamily (MFS) profile" evidence="6">
    <location>
        <begin position="32"/>
        <end position="441"/>
    </location>
</feature>
<evidence type="ECO:0000256" key="4">
    <source>
        <dbReference type="ARBA" id="ARBA00023136"/>
    </source>
</evidence>
<name>A0ABS7P756_9NOCA</name>
<dbReference type="PANTHER" id="PTHR23508:SF10">
    <property type="entry name" value="CARBOXYLIC ACID TRANSPORTER PROTEIN HOMOLOG"/>
    <property type="match status" value="1"/>
</dbReference>
<protein>
    <submittedName>
        <fullName evidence="7">Aromatic acid/H+ symport family MFS transporter</fullName>
    </submittedName>
</protein>
<organism evidence="7 8">
    <name type="scientific">Rhodococcoides corynebacterioides</name>
    <dbReference type="NCBI Taxonomy" id="53972"/>
    <lineage>
        <taxon>Bacteria</taxon>
        <taxon>Bacillati</taxon>
        <taxon>Actinomycetota</taxon>
        <taxon>Actinomycetes</taxon>
        <taxon>Mycobacteriales</taxon>
        <taxon>Nocardiaceae</taxon>
        <taxon>Rhodococcoides</taxon>
    </lineage>
</organism>
<feature type="transmembrane region" description="Helical" evidence="5">
    <location>
        <begin position="386"/>
        <end position="411"/>
    </location>
</feature>
<dbReference type="PROSITE" id="PS50850">
    <property type="entry name" value="MFS"/>
    <property type="match status" value="1"/>
</dbReference>
<keyword evidence="4 5" id="KW-0472">Membrane</keyword>
<comment type="caution">
    <text evidence="7">The sequence shown here is derived from an EMBL/GenBank/DDBJ whole genome shotgun (WGS) entry which is preliminary data.</text>
</comment>
<dbReference type="SUPFAM" id="SSF103473">
    <property type="entry name" value="MFS general substrate transporter"/>
    <property type="match status" value="1"/>
</dbReference>
<dbReference type="CDD" id="cd17365">
    <property type="entry name" value="MFS_PcaK_like"/>
    <property type="match status" value="1"/>
</dbReference>
<keyword evidence="2 5" id="KW-0812">Transmembrane</keyword>
<feature type="transmembrane region" description="Helical" evidence="5">
    <location>
        <begin position="264"/>
        <end position="285"/>
    </location>
</feature>
<dbReference type="InterPro" id="IPR036259">
    <property type="entry name" value="MFS_trans_sf"/>
</dbReference>
<evidence type="ECO:0000256" key="2">
    <source>
        <dbReference type="ARBA" id="ARBA00022692"/>
    </source>
</evidence>
<dbReference type="RefSeq" id="WP_222685727.1">
    <property type="nucleotide sequence ID" value="NZ_JABUBT010000061.1"/>
</dbReference>
<accession>A0ABS7P756</accession>
<dbReference type="Gene3D" id="1.20.1250.20">
    <property type="entry name" value="MFS general substrate transporter like domains"/>
    <property type="match status" value="1"/>
</dbReference>
<evidence type="ECO:0000313" key="7">
    <source>
        <dbReference type="EMBL" id="MBY6368228.1"/>
    </source>
</evidence>
<dbReference type="InterPro" id="IPR020846">
    <property type="entry name" value="MFS_dom"/>
</dbReference>
<feature type="transmembrane region" description="Helical" evidence="5">
    <location>
        <begin position="159"/>
        <end position="182"/>
    </location>
</feature>
<sequence length="460" mass="46394">MTTSADDGRVAVAVSRTDGWASNRHRRSVLWIVALATAAIVFDGYDLVVYGAVLPTLLADPTALGAIDPATAGALGSYALIGVMVGALLAGAVGDRMGRRRTMLTAIVWFSVGMGATALAPSVGTFGALRFLTGIGVGALVASVGAMIAEFAPADRRNLFNAIVYSGIPAGGVLASLAAIVAEDAVGWRGLFWLGALPLVTLLPLAILRMPESPRWLLARGRVDDARAVCASTGIPVPDAEVSAPGDRVGFAALARRPLRRPTLLLGSMSFCGLLLTYGLNTWLPQIMSEAGYNAKGSLSFLLVLNGGAIVGGLIASRVADRTGPQRVVAATFCLAALALVVLTSGAPLGVLLVAVAGAGIGAIGTQVLIYGFVSGYYPTSSRAAGVAWCAGFGRLGGIGGPLVGGLLLGAGVSSATAFHLFAGVALVGAAVTLTVPRRTAGPVDPAAAGQTRSKTAARP</sequence>
<gene>
    <name evidence="7" type="ORF">HQ603_15860</name>
</gene>
<keyword evidence="3 5" id="KW-1133">Transmembrane helix</keyword>
<feature type="transmembrane region" description="Helical" evidence="5">
    <location>
        <begin position="104"/>
        <end position="123"/>
    </location>
</feature>